<evidence type="ECO:0000313" key="12">
    <source>
        <dbReference type="Proteomes" id="UP000066549"/>
    </source>
</evidence>
<comment type="similarity">
    <text evidence="7 8">Belongs to the pseudomonas-type ThrB family.</text>
</comment>
<dbReference type="CDD" id="cd05153">
    <property type="entry name" value="HomoserineK_II"/>
    <property type="match status" value="1"/>
</dbReference>
<protein>
    <recommendedName>
        <fullName evidence="8 9">Homoserine kinase</fullName>
        <shortName evidence="8">HK</shortName>
        <shortName evidence="8">HSK</shortName>
        <ecNumber evidence="8 9">2.7.1.39</ecNumber>
    </recommendedName>
</protein>
<dbReference type="SUPFAM" id="SSF56112">
    <property type="entry name" value="Protein kinase-like (PK-like)"/>
    <property type="match status" value="1"/>
</dbReference>
<dbReference type="PATRIC" id="fig|1623450.3.peg.426"/>
<dbReference type="NCBIfam" id="TIGR00938">
    <property type="entry name" value="thrB_alt"/>
    <property type="match status" value="1"/>
</dbReference>
<keyword evidence="12" id="KW-1185">Reference proteome</keyword>
<evidence type="ECO:0000259" key="10">
    <source>
        <dbReference type="Pfam" id="PF01636"/>
    </source>
</evidence>
<evidence type="ECO:0000256" key="6">
    <source>
        <dbReference type="ARBA" id="ARBA00022840"/>
    </source>
</evidence>
<dbReference type="EMBL" id="CP011002">
    <property type="protein sequence ID" value="AKO65570.1"/>
    <property type="molecule type" value="Genomic_DNA"/>
</dbReference>
<dbReference type="GO" id="GO:0009088">
    <property type="term" value="P:threonine biosynthetic process"/>
    <property type="evidence" value="ECO:0007669"/>
    <property type="project" value="UniProtKB-UniRule"/>
</dbReference>
<keyword evidence="6 8" id="KW-0067">ATP-binding</keyword>
<keyword evidence="5 8" id="KW-0418">Kinase</keyword>
<dbReference type="Gene3D" id="3.30.200.20">
    <property type="entry name" value="Phosphorylase Kinase, domain 1"/>
    <property type="match status" value="1"/>
</dbReference>
<evidence type="ECO:0000256" key="4">
    <source>
        <dbReference type="ARBA" id="ARBA00022741"/>
    </source>
</evidence>
<evidence type="ECO:0000256" key="9">
    <source>
        <dbReference type="NCBIfam" id="TIGR00938"/>
    </source>
</evidence>
<evidence type="ECO:0000256" key="7">
    <source>
        <dbReference type="ARBA" id="ARBA00038240"/>
    </source>
</evidence>
<dbReference type="InterPro" id="IPR011009">
    <property type="entry name" value="Kinase-like_dom_sf"/>
</dbReference>
<keyword evidence="4 8" id="KW-0547">Nucleotide-binding</keyword>
<dbReference type="GO" id="GO:0005524">
    <property type="term" value="F:ATP binding"/>
    <property type="evidence" value="ECO:0007669"/>
    <property type="project" value="UniProtKB-KW"/>
</dbReference>
<dbReference type="NCBIfam" id="NF003558">
    <property type="entry name" value="PRK05231.1"/>
    <property type="match status" value="1"/>
</dbReference>
<evidence type="ECO:0000256" key="1">
    <source>
        <dbReference type="ARBA" id="ARBA00022605"/>
    </source>
</evidence>
<evidence type="ECO:0000256" key="8">
    <source>
        <dbReference type="HAMAP-Rule" id="MF_00301"/>
    </source>
</evidence>
<evidence type="ECO:0000256" key="5">
    <source>
        <dbReference type="ARBA" id="ARBA00022777"/>
    </source>
</evidence>
<proteinExistence type="inferred from homology"/>
<sequence length="308" mass="35705">MAVYTSLSQSEVENFISKFNIGSLKSYTGISGGVTNSNFFINTDNCEAVLTVFEELNFDDLDYYFNFMQHLSSHGFSCPSPISDINDNYIHDLKGKPAALISKLSGKVFEEISDKQLIQLAKSFAEMHLISLKFKSRKKNERGLQWMKDTFSMFADKISSDQRELISDELSFLENIPEDLPRGVIHADLFRDNVLFEEDRLGGIIDFYYACDDFFIYDIAIVINDWCIDHNGIIDGKRKKLFIEAYDSVRKINNNEYDALNSYLRLAAMRFLISRFRDQFNAKDAELNTMKDPLFFFEILKNRRQNLN</sequence>
<organism evidence="11 12">
    <name type="scientific">Methylophilales bacterium MBRS-H7</name>
    <dbReference type="NCBI Taxonomy" id="1623450"/>
    <lineage>
        <taxon>Bacteria</taxon>
        <taxon>Pseudomonadati</taxon>
        <taxon>Pseudomonadota</taxon>
        <taxon>Betaproteobacteria</taxon>
        <taxon>Nitrosomonadales</taxon>
        <taxon>OM43 clade</taxon>
    </lineage>
</organism>
<dbReference type="InterPro" id="IPR050249">
    <property type="entry name" value="Pseudomonas-type_ThrB"/>
</dbReference>
<dbReference type="EC" id="2.7.1.39" evidence="8 9"/>
<evidence type="ECO:0000256" key="3">
    <source>
        <dbReference type="ARBA" id="ARBA00022697"/>
    </source>
</evidence>
<evidence type="ECO:0000313" key="11">
    <source>
        <dbReference type="EMBL" id="AKO65570.1"/>
    </source>
</evidence>
<dbReference type="InterPro" id="IPR005280">
    <property type="entry name" value="Homoserine_kinase_II"/>
</dbReference>
<keyword evidence="1 8" id="KW-0028">Amino-acid biosynthesis</keyword>
<dbReference type="Pfam" id="PF01636">
    <property type="entry name" value="APH"/>
    <property type="match status" value="1"/>
</dbReference>
<keyword evidence="3 8" id="KW-0791">Threonine biosynthesis</keyword>
<evidence type="ECO:0000256" key="2">
    <source>
        <dbReference type="ARBA" id="ARBA00022679"/>
    </source>
</evidence>
<dbReference type="GO" id="GO:0004413">
    <property type="term" value="F:homoserine kinase activity"/>
    <property type="evidence" value="ECO:0007669"/>
    <property type="project" value="UniProtKB-UniRule"/>
</dbReference>
<dbReference type="AlphaFoldDB" id="A0A0H4J0H0"/>
<comment type="pathway">
    <text evidence="8">Amino-acid biosynthesis; L-threonine biosynthesis; L-threonine from L-aspartate: step 4/5.</text>
</comment>
<dbReference type="Proteomes" id="UP000066549">
    <property type="component" value="Chromosome"/>
</dbReference>
<gene>
    <name evidence="8" type="primary">thrB</name>
    <name evidence="11" type="ORF">VI33_02140</name>
</gene>
<dbReference type="InterPro" id="IPR002575">
    <property type="entry name" value="Aminoglycoside_PTrfase"/>
</dbReference>
<name>A0A0H4J0H0_9PROT</name>
<accession>A0A0H4J0H0</accession>
<dbReference type="OrthoDB" id="9777460at2"/>
<keyword evidence="2 8" id="KW-0808">Transferase</keyword>
<dbReference type="PANTHER" id="PTHR21064:SF6">
    <property type="entry name" value="AMINOGLYCOSIDE PHOSPHOTRANSFERASE DOMAIN-CONTAINING PROTEIN"/>
    <property type="match status" value="1"/>
</dbReference>
<dbReference type="PANTHER" id="PTHR21064">
    <property type="entry name" value="AMINOGLYCOSIDE PHOSPHOTRANSFERASE DOMAIN-CONTAINING PROTEIN-RELATED"/>
    <property type="match status" value="1"/>
</dbReference>
<reference evidence="11 12" key="1">
    <citation type="submission" date="2015-03" db="EMBL/GenBank/DDBJ databases">
        <title>Comparative analysis of the OM43 clade including a novel species from Red Sea uncovers genomic and metabolic diversity among marine methylotrophs.</title>
        <authorList>
            <person name="Jimenez-Infante F."/>
            <person name="Ngugi D.K."/>
            <person name="Vinu M."/>
            <person name="Alam I."/>
            <person name="Kamau A."/>
            <person name="Blom J."/>
            <person name="Bajic V.B."/>
            <person name="Stingl U."/>
        </authorList>
    </citation>
    <scope>NUCLEOTIDE SEQUENCE [LARGE SCALE GENOMIC DNA]</scope>
    <source>
        <strain evidence="11 12">MBRSH7</strain>
    </source>
</reference>
<dbReference type="Gene3D" id="3.90.1200.10">
    <property type="match status" value="1"/>
</dbReference>
<dbReference type="UniPathway" id="UPA00050">
    <property type="reaction ID" value="UER00064"/>
</dbReference>
<comment type="catalytic activity">
    <reaction evidence="8">
        <text>L-homoserine + ATP = O-phospho-L-homoserine + ADP + H(+)</text>
        <dbReference type="Rhea" id="RHEA:13985"/>
        <dbReference type="ChEBI" id="CHEBI:15378"/>
        <dbReference type="ChEBI" id="CHEBI:30616"/>
        <dbReference type="ChEBI" id="CHEBI:57476"/>
        <dbReference type="ChEBI" id="CHEBI:57590"/>
        <dbReference type="ChEBI" id="CHEBI:456216"/>
        <dbReference type="EC" id="2.7.1.39"/>
    </reaction>
</comment>
<feature type="domain" description="Aminoglycoside phosphotransferase" evidence="10">
    <location>
        <begin position="27"/>
        <end position="237"/>
    </location>
</feature>
<dbReference type="HAMAP" id="MF_00301">
    <property type="entry name" value="Homoser_kinase_2"/>
    <property type="match status" value="1"/>
</dbReference>